<dbReference type="EMBL" id="GL636490">
    <property type="protein sequence ID" value="EFW19503.1"/>
    <property type="molecule type" value="Genomic_DNA"/>
</dbReference>
<evidence type="ECO:0000259" key="7">
    <source>
        <dbReference type="Pfam" id="PF00005"/>
    </source>
</evidence>
<keyword evidence="4" id="KW-1133">Transmembrane helix</keyword>
<feature type="coiled-coil region" evidence="6">
    <location>
        <begin position="75"/>
        <end position="123"/>
    </location>
</feature>
<dbReference type="GO" id="GO:0016020">
    <property type="term" value="C:membrane"/>
    <property type="evidence" value="ECO:0007669"/>
    <property type="project" value="UniProtKB-SubCell"/>
</dbReference>
<dbReference type="InterPro" id="IPR039421">
    <property type="entry name" value="Type_1_exporter"/>
</dbReference>
<dbReference type="PANTHER" id="PTHR24221">
    <property type="entry name" value="ATP-BINDING CASSETTE SUB-FAMILY B"/>
    <property type="match status" value="1"/>
</dbReference>
<gene>
    <name evidence="8" type="ORF">CPSG_03887</name>
</gene>
<dbReference type="InterPro" id="IPR036640">
    <property type="entry name" value="ABC1_TM_sf"/>
</dbReference>
<dbReference type="InterPro" id="IPR027417">
    <property type="entry name" value="P-loop_NTPase"/>
</dbReference>
<keyword evidence="6" id="KW-0175">Coiled coil</keyword>
<proteinExistence type="inferred from homology"/>
<evidence type="ECO:0000256" key="1">
    <source>
        <dbReference type="ARBA" id="ARBA00004141"/>
    </source>
</evidence>
<name>E9D2T9_COCPS</name>
<dbReference type="GO" id="GO:0016887">
    <property type="term" value="F:ATP hydrolysis activity"/>
    <property type="evidence" value="ECO:0007669"/>
    <property type="project" value="InterPro"/>
</dbReference>
<dbReference type="Gene3D" id="3.40.50.300">
    <property type="entry name" value="P-loop containing nucleotide triphosphate hydrolases"/>
    <property type="match status" value="1"/>
</dbReference>
<protein>
    <submittedName>
        <fullName evidence="8">ABC transporter</fullName>
    </submittedName>
</protein>
<dbReference type="STRING" id="443226.E9D2T9"/>
<dbReference type="Pfam" id="PF00005">
    <property type="entry name" value="ABC_tran"/>
    <property type="match status" value="1"/>
</dbReference>
<evidence type="ECO:0000313" key="9">
    <source>
        <dbReference type="Proteomes" id="UP000002497"/>
    </source>
</evidence>
<evidence type="ECO:0000256" key="6">
    <source>
        <dbReference type="SAM" id="Coils"/>
    </source>
</evidence>
<dbReference type="eggNOG" id="KOG0056">
    <property type="taxonomic scope" value="Eukaryota"/>
</dbReference>
<dbReference type="PANTHER" id="PTHR24221:SF654">
    <property type="entry name" value="ATP-BINDING CASSETTE SUB-FAMILY B MEMBER 6"/>
    <property type="match status" value="1"/>
</dbReference>
<keyword evidence="9" id="KW-1185">Reference proteome</keyword>
<dbReference type="GO" id="GO:0042626">
    <property type="term" value="F:ATPase-coupled transmembrane transporter activity"/>
    <property type="evidence" value="ECO:0007669"/>
    <property type="project" value="TreeGrafter"/>
</dbReference>
<dbReference type="OrthoDB" id="4206342at2759"/>
<feature type="domain" description="ABC transporter" evidence="7">
    <location>
        <begin position="325"/>
        <end position="417"/>
    </location>
</feature>
<evidence type="ECO:0000256" key="4">
    <source>
        <dbReference type="ARBA" id="ARBA00022989"/>
    </source>
</evidence>
<comment type="subcellular location">
    <subcellularLocation>
        <location evidence="1">Membrane</location>
        <topology evidence="1">Multi-pass membrane protein</topology>
    </subcellularLocation>
</comment>
<organism evidence="9">
    <name type="scientific">Coccidioides posadasii (strain RMSCC 757 / Silveira)</name>
    <name type="common">Valley fever fungus</name>
    <dbReference type="NCBI Taxonomy" id="443226"/>
    <lineage>
        <taxon>Eukaryota</taxon>
        <taxon>Fungi</taxon>
        <taxon>Dikarya</taxon>
        <taxon>Ascomycota</taxon>
        <taxon>Pezizomycotina</taxon>
        <taxon>Eurotiomycetes</taxon>
        <taxon>Eurotiomycetidae</taxon>
        <taxon>Onygenales</taxon>
        <taxon>Onygenaceae</taxon>
        <taxon>Coccidioides</taxon>
    </lineage>
</organism>
<comment type="similarity">
    <text evidence="2">Belongs to the ABC transporter superfamily. ABCB family. Multidrug resistance exporter (TC 3.A.1.201) subfamily.</text>
</comment>
<keyword evidence="5" id="KW-0472">Membrane</keyword>
<dbReference type="InterPro" id="IPR003439">
    <property type="entry name" value="ABC_transporter-like_ATP-bd"/>
</dbReference>
<reference evidence="9" key="1">
    <citation type="journal article" date="2010" name="Genome Res.">
        <title>Population genomic sequencing of Coccidioides fungi reveals recent hybridization and transposon control.</title>
        <authorList>
            <person name="Neafsey D.E."/>
            <person name="Barker B.M."/>
            <person name="Sharpton T.J."/>
            <person name="Stajich J.E."/>
            <person name="Park D.J."/>
            <person name="Whiston E."/>
            <person name="Hung C.-Y."/>
            <person name="McMahan C."/>
            <person name="White J."/>
            <person name="Sykes S."/>
            <person name="Heiman D."/>
            <person name="Young S."/>
            <person name="Zeng Q."/>
            <person name="Abouelleil A."/>
            <person name="Aftuck L."/>
            <person name="Bessette D."/>
            <person name="Brown A."/>
            <person name="FitzGerald M."/>
            <person name="Lui A."/>
            <person name="Macdonald J.P."/>
            <person name="Priest M."/>
            <person name="Orbach M.J."/>
            <person name="Galgiani J.N."/>
            <person name="Kirkland T.N."/>
            <person name="Cole G.T."/>
            <person name="Birren B.W."/>
            <person name="Henn M.R."/>
            <person name="Taylor J.W."/>
            <person name="Rounsley S.D."/>
        </authorList>
    </citation>
    <scope>NUCLEOTIDE SEQUENCE [LARGE SCALE GENOMIC DNA]</scope>
    <source>
        <strain evidence="9">RMSCC 757 / Silveira</strain>
    </source>
</reference>
<dbReference type="HOGENOM" id="CLU_650544_0_0_1"/>
<reference evidence="9" key="2">
    <citation type="submission" date="2010-03" db="EMBL/GenBank/DDBJ databases">
        <title>The genome sequence of Coccidioides posadasii strain Silveira.</title>
        <authorList>
            <consortium name="The Broad Institute Genome Sequencing Center for Infectious Disease"/>
            <person name="Neafsey D."/>
            <person name="Orbach M."/>
            <person name="Henn M.R."/>
            <person name="Cole G.T."/>
            <person name="Galgiani J."/>
            <person name="Gardner M.J."/>
            <person name="Kirkland T.N."/>
            <person name="Taylor J.W."/>
            <person name="Young S.K."/>
            <person name="Zeng Q."/>
            <person name="Koehrsen M."/>
            <person name="Alvarado L."/>
            <person name="Berlin A."/>
            <person name="Borenstein D."/>
            <person name="Chapman S.B."/>
            <person name="Chen Z."/>
            <person name="Engels R."/>
            <person name="Freedman E."/>
            <person name="Gellesch M."/>
            <person name="Goldberg J."/>
            <person name="Griggs A."/>
            <person name="Gujja S."/>
            <person name="Heilman E."/>
            <person name="Heiman D."/>
            <person name="Howarth C."/>
            <person name="Jen D."/>
            <person name="Larson L."/>
            <person name="Mehta T."/>
            <person name="Neiman D."/>
            <person name="Park D."/>
            <person name="Pearson M."/>
            <person name="Richards J."/>
            <person name="Roberts A."/>
            <person name="Saif S."/>
            <person name="Shea T."/>
            <person name="Shenoy N."/>
            <person name="Sisk P."/>
            <person name="Stolte C."/>
            <person name="Sykes S."/>
            <person name="Walk T."/>
            <person name="White J."/>
            <person name="Yandava C."/>
            <person name="Haas B."/>
            <person name="Nusbaum C."/>
            <person name="Birren B."/>
        </authorList>
    </citation>
    <scope>NUCLEOTIDE SEQUENCE [LARGE SCALE GENOMIC DNA]</scope>
    <source>
        <strain evidence="9">RMSCC 757 / Silveira</strain>
    </source>
</reference>
<keyword evidence="3" id="KW-0812">Transmembrane</keyword>
<evidence type="ECO:0000256" key="5">
    <source>
        <dbReference type="ARBA" id="ARBA00023136"/>
    </source>
</evidence>
<dbReference type="GO" id="GO:0005524">
    <property type="term" value="F:ATP binding"/>
    <property type="evidence" value="ECO:0007669"/>
    <property type="project" value="InterPro"/>
</dbReference>
<dbReference type="Proteomes" id="UP000002497">
    <property type="component" value="Unassembled WGS sequence"/>
</dbReference>
<dbReference type="Gene3D" id="1.20.1560.10">
    <property type="entry name" value="ABC transporter type 1, transmembrane domain"/>
    <property type="match status" value="1"/>
</dbReference>
<evidence type="ECO:0000256" key="2">
    <source>
        <dbReference type="ARBA" id="ARBA00007577"/>
    </source>
</evidence>
<accession>E9D2T9</accession>
<dbReference type="VEuPathDB" id="FungiDB:D8B26_007728"/>
<sequence length="422" mass="47560">MHTDVMERDSSDHKHCALTHTLRRPIAYHGILYKRVHLPQSGNNPLDWLLQNTTHDFHVQHSKKRLGNREGFALLDTQEENMEKVLRELLEIRGQIETLQTQNATLEKKNTVLEKDTAALQNDLSTSRKVHIGVRHGVLEERRISNRAGVRKDRETTSIRNEIAHGGDIIGDIKTIEYAQEQQLPVSFDEALTQAPSYPPEAIRAFDILASVSELYAWQAPDQQGRREILEKQATKIIEAALSTEKNQLQARFGNRGDLRVAFNEMVGDWDQLSPLQQLVGGFGNIARNMVAAEELLEILHQKPSIIDCPNAPPLKTTLGKIEFRDVSFRAPPGRTTAIVEKSGGGKSTIFNLLFRFYDSTSEAIHVDGQNIVEVTLDILRSVFGVVLQETKLLPGTIAFNVRHARLDATDEEIEKMHARSL</sequence>
<dbReference type="VEuPathDB" id="FungiDB:CPSG_03887"/>
<dbReference type="AlphaFoldDB" id="E9D2T9"/>
<evidence type="ECO:0000313" key="8">
    <source>
        <dbReference type="EMBL" id="EFW19503.1"/>
    </source>
</evidence>
<evidence type="ECO:0000256" key="3">
    <source>
        <dbReference type="ARBA" id="ARBA00022692"/>
    </source>
</evidence>
<dbReference type="SUPFAM" id="SSF52540">
    <property type="entry name" value="P-loop containing nucleoside triphosphate hydrolases"/>
    <property type="match status" value="1"/>
</dbReference>
<dbReference type="VEuPathDB" id="FungiDB:D8B26_007727"/>